<feature type="transmembrane region" description="Helical" evidence="2">
    <location>
        <begin position="30"/>
        <end position="54"/>
    </location>
</feature>
<gene>
    <name evidence="3" type="ORF">D1223_12335</name>
</gene>
<proteinExistence type="predicted"/>
<accession>A0A399R9T4</accession>
<comment type="caution">
    <text evidence="3">The sequence shown here is derived from an EMBL/GenBank/DDBJ whole genome shotgun (WGS) entry which is preliminary data.</text>
</comment>
<evidence type="ECO:0000256" key="1">
    <source>
        <dbReference type="SAM" id="MobiDB-lite"/>
    </source>
</evidence>
<dbReference type="EMBL" id="QWFX01000013">
    <property type="protein sequence ID" value="RIJ28190.1"/>
    <property type="molecule type" value="Genomic_DNA"/>
</dbReference>
<sequence>MAKKPTLDENGIMNPKPRRISLWAWLRGRFLAGMVIAAPIAITFYVLQFLINFIDNRVKPLLPPVIQPETYTNYAIPGFGVLVMIVALTILGGVATNLIGRSVISAADRILSRLPIVRNVYAAFKQLTEVIANNQQSSYDRVVLIEYPKRGSWCIGFVSTGAKGEIRTRLGEGYIGVFVPTTPNPTSGFLMYVKTEECIEMDMTIEEGAKMILSAGLVVPDHFSDEPDDQRSLPLPDEGAEKLAKKA</sequence>
<feature type="transmembrane region" description="Helical" evidence="2">
    <location>
        <begin position="74"/>
        <end position="99"/>
    </location>
</feature>
<organism evidence="3 4">
    <name type="scientific">Henriciella mobilis</name>
    <dbReference type="NCBI Taxonomy" id="2305467"/>
    <lineage>
        <taxon>Bacteria</taxon>
        <taxon>Pseudomonadati</taxon>
        <taxon>Pseudomonadota</taxon>
        <taxon>Alphaproteobacteria</taxon>
        <taxon>Hyphomonadales</taxon>
        <taxon>Hyphomonadaceae</taxon>
        <taxon>Henriciella</taxon>
    </lineage>
</organism>
<keyword evidence="2" id="KW-0472">Membrane</keyword>
<evidence type="ECO:0000313" key="3">
    <source>
        <dbReference type="EMBL" id="RIJ28190.1"/>
    </source>
</evidence>
<dbReference type="PANTHER" id="PTHR31876:SF26">
    <property type="entry name" value="PROTEIN LIKE COV 2"/>
    <property type="match status" value="1"/>
</dbReference>
<reference evidence="3 4" key="1">
    <citation type="submission" date="2018-08" db="EMBL/GenBank/DDBJ databases">
        <title>Henriciella mobilis sp. nov., isolated from seawater.</title>
        <authorList>
            <person name="Cheng H."/>
            <person name="Wu Y.-H."/>
            <person name="Xu X.-W."/>
            <person name="Guo L.-L."/>
        </authorList>
    </citation>
    <scope>NUCLEOTIDE SEQUENCE [LARGE SCALE GENOMIC DNA]</scope>
    <source>
        <strain evidence="3 4">JN25</strain>
    </source>
</reference>
<evidence type="ECO:0000256" key="2">
    <source>
        <dbReference type="SAM" id="Phobius"/>
    </source>
</evidence>
<dbReference type="InterPro" id="IPR007462">
    <property type="entry name" value="COV1-like"/>
</dbReference>
<dbReference type="Pfam" id="PF04367">
    <property type="entry name" value="DUF502"/>
    <property type="match status" value="1"/>
</dbReference>
<protein>
    <submittedName>
        <fullName evidence="3">DUF502 domain-containing protein</fullName>
    </submittedName>
</protein>
<dbReference type="AlphaFoldDB" id="A0A399R9T4"/>
<keyword evidence="2" id="KW-1133">Transmembrane helix</keyword>
<keyword evidence="4" id="KW-1185">Reference proteome</keyword>
<evidence type="ECO:0000313" key="4">
    <source>
        <dbReference type="Proteomes" id="UP000266385"/>
    </source>
</evidence>
<feature type="region of interest" description="Disordered" evidence="1">
    <location>
        <begin position="224"/>
        <end position="247"/>
    </location>
</feature>
<dbReference type="Proteomes" id="UP000266385">
    <property type="component" value="Unassembled WGS sequence"/>
</dbReference>
<dbReference type="OrthoDB" id="9780267at2"/>
<keyword evidence="2" id="KW-0812">Transmembrane</keyword>
<dbReference type="RefSeq" id="WP_119376725.1">
    <property type="nucleotide sequence ID" value="NZ_QWFX01000013.1"/>
</dbReference>
<name>A0A399R9T4_9PROT</name>
<dbReference type="PANTHER" id="PTHR31876">
    <property type="entry name" value="COV-LIKE PROTEIN 1"/>
    <property type="match status" value="1"/>
</dbReference>